<keyword evidence="2" id="KW-1185">Reference proteome</keyword>
<protein>
    <submittedName>
        <fullName evidence="1">Uncharacterized protein</fullName>
    </submittedName>
</protein>
<accession>A0ACB7RNA3</accession>
<proteinExistence type="predicted"/>
<evidence type="ECO:0000313" key="2">
    <source>
        <dbReference type="Proteomes" id="UP000821845"/>
    </source>
</evidence>
<dbReference type="Proteomes" id="UP000821845">
    <property type="component" value="Chromosome 8"/>
</dbReference>
<dbReference type="EMBL" id="CM023488">
    <property type="protein sequence ID" value="KAH6924118.1"/>
    <property type="molecule type" value="Genomic_DNA"/>
</dbReference>
<reference evidence="1" key="1">
    <citation type="submission" date="2020-05" db="EMBL/GenBank/DDBJ databases">
        <title>Large-scale comparative analyses of tick genomes elucidate their genetic diversity and vector capacities.</title>
        <authorList>
            <person name="Jia N."/>
            <person name="Wang J."/>
            <person name="Shi W."/>
            <person name="Du L."/>
            <person name="Sun Y."/>
            <person name="Zhan W."/>
            <person name="Jiang J."/>
            <person name="Wang Q."/>
            <person name="Zhang B."/>
            <person name="Ji P."/>
            <person name="Sakyi L.B."/>
            <person name="Cui X."/>
            <person name="Yuan T."/>
            <person name="Jiang B."/>
            <person name="Yang W."/>
            <person name="Lam T.T.-Y."/>
            <person name="Chang Q."/>
            <person name="Ding S."/>
            <person name="Wang X."/>
            <person name="Zhu J."/>
            <person name="Ruan X."/>
            <person name="Zhao L."/>
            <person name="Wei J."/>
            <person name="Que T."/>
            <person name="Du C."/>
            <person name="Cheng J."/>
            <person name="Dai P."/>
            <person name="Han X."/>
            <person name="Huang E."/>
            <person name="Gao Y."/>
            <person name="Liu J."/>
            <person name="Shao H."/>
            <person name="Ye R."/>
            <person name="Li L."/>
            <person name="Wei W."/>
            <person name="Wang X."/>
            <person name="Wang C."/>
            <person name="Yang T."/>
            <person name="Huo Q."/>
            <person name="Li W."/>
            <person name="Guo W."/>
            <person name="Chen H."/>
            <person name="Zhou L."/>
            <person name="Ni X."/>
            <person name="Tian J."/>
            <person name="Zhou Y."/>
            <person name="Sheng Y."/>
            <person name="Liu T."/>
            <person name="Pan Y."/>
            <person name="Xia L."/>
            <person name="Li J."/>
            <person name="Zhao F."/>
            <person name="Cao W."/>
        </authorList>
    </citation>
    <scope>NUCLEOTIDE SEQUENCE</scope>
    <source>
        <strain evidence="1">Hyas-2018</strain>
    </source>
</reference>
<evidence type="ECO:0000313" key="1">
    <source>
        <dbReference type="EMBL" id="KAH6924118.1"/>
    </source>
</evidence>
<sequence length="189" mass="20915">MRAFVRSQDLLHSPTKSDGGCLPLLDATVKCDLPGFTFGAYRKATHCGGYLDYEWVLSARAAVPCDVVVGSSRSDELALDDDVLWDCSSYDGRRTSEDDSSKDEETSAIRDGYAVSTDMIRMKAFNFVRHMGVPQAHSKASRGWATWFMNHRLRTVEFAATLAPSSGGDARVSGRWVHGAARFDVYFFP</sequence>
<comment type="caution">
    <text evidence="1">The sequence shown here is derived from an EMBL/GenBank/DDBJ whole genome shotgun (WGS) entry which is preliminary data.</text>
</comment>
<gene>
    <name evidence="1" type="ORF">HPB50_012241</name>
</gene>
<name>A0ACB7RNA3_HYAAI</name>
<organism evidence="1 2">
    <name type="scientific">Hyalomma asiaticum</name>
    <name type="common">Tick</name>
    <dbReference type="NCBI Taxonomy" id="266040"/>
    <lineage>
        <taxon>Eukaryota</taxon>
        <taxon>Metazoa</taxon>
        <taxon>Ecdysozoa</taxon>
        <taxon>Arthropoda</taxon>
        <taxon>Chelicerata</taxon>
        <taxon>Arachnida</taxon>
        <taxon>Acari</taxon>
        <taxon>Parasitiformes</taxon>
        <taxon>Ixodida</taxon>
        <taxon>Ixodoidea</taxon>
        <taxon>Ixodidae</taxon>
        <taxon>Hyalomminae</taxon>
        <taxon>Hyalomma</taxon>
    </lineage>
</organism>